<evidence type="ECO:0008006" key="12">
    <source>
        <dbReference type="Google" id="ProtNLM"/>
    </source>
</evidence>
<dbReference type="PANTHER" id="PTHR47953">
    <property type="entry name" value="OS08G0105600 PROTEIN"/>
    <property type="match status" value="1"/>
</dbReference>
<feature type="transmembrane region" description="Helical" evidence="9">
    <location>
        <begin position="6"/>
        <end position="23"/>
    </location>
</feature>
<keyword evidence="9" id="KW-0812">Transmembrane</keyword>
<evidence type="ECO:0000256" key="1">
    <source>
        <dbReference type="ARBA" id="ARBA00010617"/>
    </source>
</evidence>
<comment type="caution">
    <text evidence="10">The sequence shown here is derived from an EMBL/GenBank/DDBJ whole genome shotgun (WGS) entry which is preliminary data.</text>
</comment>
<dbReference type="OrthoDB" id="2789670at2759"/>
<dbReference type="PANTHER" id="PTHR47953:SF20">
    <property type="entry name" value="CYTOCHROME P450"/>
    <property type="match status" value="1"/>
</dbReference>
<keyword evidence="9" id="KW-0472">Membrane</keyword>
<sequence>MYSSLFTIVSLLLFFSFFFILLSRNRKQTRLPPGPWRLPFIGSLHHLIGRGDLHPNLRNLAQRYGPLMYLQLGKIPVVIISSSTIAKELLTTHDLAFADRPQSTSTTIIFYNNKDIVFSPYDNYCKQMRKICKVQLFSAKMVKSFSTIRKDEISSLISSIRSTRDSPVNMTEKIFWFTNSVTCSAAFGKMLKDRDEFIKLLKDVLILASGFCVTDLFPSWKLLHKLSGAESRLMNARKKVDEIMEDILKEHLENKANRNKGIGDQFGGEDLVDVLLKVTEDAELECPITNDHIKAVILDIFIAGSETSSTITIWVLSEMMKNPTIMAKAQKEVKQVFRGKKNYDNEEDLEKLTYLKLVIKETLRLHTPAPLLGPRECREQTNIDGYAIPLKTKILVNAWALARDPESWHDPESFIPERFENSSIDFMGNHFEFIPFGAGRRMCPGVLFGLTNVELSLAQLLYHFEWELPYGMNPKDLDMTETYGLSGGKQRDLYLVAR</sequence>
<evidence type="ECO:0000256" key="5">
    <source>
        <dbReference type="ARBA" id="ARBA00023004"/>
    </source>
</evidence>
<dbReference type="PROSITE" id="PS00086">
    <property type="entry name" value="CYTOCHROME_P450"/>
    <property type="match status" value="1"/>
</dbReference>
<dbReference type="PRINTS" id="PR00385">
    <property type="entry name" value="P450"/>
</dbReference>
<keyword evidence="4 8" id="KW-0560">Oxidoreductase</keyword>
<dbReference type="FunFam" id="1.10.630.10:FF:000043">
    <property type="entry name" value="Cytochrome P450 99A2"/>
    <property type="match status" value="1"/>
</dbReference>
<keyword evidence="2 7" id="KW-0349">Heme</keyword>
<evidence type="ECO:0000256" key="6">
    <source>
        <dbReference type="ARBA" id="ARBA00023033"/>
    </source>
</evidence>
<dbReference type="Proteomes" id="UP000824120">
    <property type="component" value="Chromosome 6"/>
</dbReference>
<dbReference type="GO" id="GO:0005506">
    <property type="term" value="F:iron ion binding"/>
    <property type="evidence" value="ECO:0007669"/>
    <property type="project" value="InterPro"/>
</dbReference>
<dbReference type="InterPro" id="IPR017972">
    <property type="entry name" value="Cyt_P450_CS"/>
</dbReference>
<keyword evidence="9" id="KW-1133">Transmembrane helix</keyword>
<gene>
    <name evidence="10" type="ORF">H5410_031818</name>
</gene>
<dbReference type="EMBL" id="JACXVP010000006">
    <property type="protein sequence ID" value="KAG5600448.1"/>
    <property type="molecule type" value="Genomic_DNA"/>
</dbReference>
<evidence type="ECO:0000313" key="11">
    <source>
        <dbReference type="Proteomes" id="UP000824120"/>
    </source>
</evidence>
<proteinExistence type="inferred from homology"/>
<organism evidence="10 11">
    <name type="scientific">Solanum commersonii</name>
    <name type="common">Commerson's wild potato</name>
    <name type="synonym">Commerson's nightshade</name>
    <dbReference type="NCBI Taxonomy" id="4109"/>
    <lineage>
        <taxon>Eukaryota</taxon>
        <taxon>Viridiplantae</taxon>
        <taxon>Streptophyta</taxon>
        <taxon>Embryophyta</taxon>
        <taxon>Tracheophyta</taxon>
        <taxon>Spermatophyta</taxon>
        <taxon>Magnoliopsida</taxon>
        <taxon>eudicotyledons</taxon>
        <taxon>Gunneridae</taxon>
        <taxon>Pentapetalae</taxon>
        <taxon>asterids</taxon>
        <taxon>lamiids</taxon>
        <taxon>Solanales</taxon>
        <taxon>Solanaceae</taxon>
        <taxon>Solanoideae</taxon>
        <taxon>Solaneae</taxon>
        <taxon>Solanum</taxon>
    </lineage>
</organism>
<evidence type="ECO:0000256" key="9">
    <source>
        <dbReference type="SAM" id="Phobius"/>
    </source>
</evidence>
<dbReference type="GO" id="GO:0020037">
    <property type="term" value="F:heme binding"/>
    <property type="evidence" value="ECO:0007669"/>
    <property type="project" value="InterPro"/>
</dbReference>
<evidence type="ECO:0000256" key="8">
    <source>
        <dbReference type="RuleBase" id="RU000461"/>
    </source>
</evidence>
<evidence type="ECO:0000313" key="10">
    <source>
        <dbReference type="EMBL" id="KAG5600448.1"/>
    </source>
</evidence>
<dbReference type="GO" id="GO:0016705">
    <property type="term" value="F:oxidoreductase activity, acting on paired donors, with incorporation or reduction of molecular oxygen"/>
    <property type="evidence" value="ECO:0007669"/>
    <property type="project" value="InterPro"/>
</dbReference>
<evidence type="ECO:0000256" key="7">
    <source>
        <dbReference type="PIRSR" id="PIRSR602401-1"/>
    </source>
</evidence>
<dbReference type="InterPro" id="IPR052306">
    <property type="entry name" value="CYP450_71D"/>
</dbReference>
<keyword evidence="11" id="KW-1185">Reference proteome</keyword>
<dbReference type="SUPFAM" id="SSF48264">
    <property type="entry name" value="Cytochrome P450"/>
    <property type="match status" value="1"/>
</dbReference>
<keyword evidence="5 7" id="KW-0408">Iron</keyword>
<dbReference type="Pfam" id="PF00067">
    <property type="entry name" value="p450"/>
    <property type="match status" value="1"/>
</dbReference>
<protein>
    <recommendedName>
        <fullName evidence="12">Cytochrome P450</fullName>
    </recommendedName>
</protein>
<evidence type="ECO:0000256" key="2">
    <source>
        <dbReference type="ARBA" id="ARBA00022617"/>
    </source>
</evidence>
<dbReference type="GO" id="GO:0004497">
    <property type="term" value="F:monooxygenase activity"/>
    <property type="evidence" value="ECO:0007669"/>
    <property type="project" value="UniProtKB-KW"/>
</dbReference>
<keyword evidence="3 7" id="KW-0479">Metal-binding</keyword>
<evidence type="ECO:0000256" key="3">
    <source>
        <dbReference type="ARBA" id="ARBA00022723"/>
    </source>
</evidence>
<dbReference type="InterPro" id="IPR002401">
    <property type="entry name" value="Cyt_P450_E_grp-I"/>
</dbReference>
<dbReference type="AlphaFoldDB" id="A0A9J5YL83"/>
<accession>A0A9J5YL83</accession>
<feature type="binding site" description="axial binding residue" evidence="7">
    <location>
        <position position="443"/>
    </location>
    <ligand>
        <name>heme</name>
        <dbReference type="ChEBI" id="CHEBI:30413"/>
    </ligand>
    <ligandPart>
        <name>Fe</name>
        <dbReference type="ChEBI" id="CHEBI:18248"/>
    </ligandPart>
</feature>
<dbReference type="InterPro" id="IPR036396">
    <property type="entry name" value="Cyt_P450_sf"/>
</dbReference>
<name>A0A9J5YL83_SOLCO</name>
<keyword evidence="6 8" id="KW-0503">Monooxygenase</keyword>
<dbReference type="InterPro" id="IPR001128">
    <property type="entry name" value="Cyt_P450"/>
</dbReference>
<dbReference type="CDD" id="cd11072">
    <property type="entry name" value="CYP71-like"/>
    <property type="match status" value="1"/>
</dbReference>
<reference evidence="10 11" key="1">
    <citation type="submission" date="2020-09" db="EMBL/GenBank/DDBJ databases">
        <title>De no assembly of potato wild relative species, Solanum commersonii.</title>
        <authorList>
            <person name="Cho K."/>
        </authorList>
    </citation>
    <scope>NUCLEOTIDE SEQUENCE [LARGE SCALE GENOMIC DNA]</scope>
    <source>
        <strain evidence="10">LZ3.2</strain>
        <tissue evidence="10">Leaf</tissue>
    </source>
</reference>
<evidence type="ECO:0000256" key="4">
    <source>
        <dbReference type="ARBA" id="ARBA00023002"/>
    </source>
</evidence>
<comment type="cofactor">
    <cofactor evidence="7">
        <name>heme</name>
        <dbReference type="ChEBI" id="CHEBI:30413"/>
    </cofactor>
</comment>
<comment type="similarity">
    <text evidence="1 8">Belongs to the cytochrome P450 family.</text>
</comment>
<dbReference type="PRINTS" id="PR00463">
    <property type="entry name" value="EP450I"/>
</dbReference>
<dbReference type="Gene3D" id="1.10.630.10">
    <property type="entry name" value="Cytochrome P450"/>
    <property type="match status" value="1"/>
</dbReference>